<dbReference type="Gene3D" id="3.40.50.300">
    <property type="entry name" value="P-loop containing nucleotide triphosphate hydrolases"/>
    <property type="match status" value="1"/>
</dbReference>
<feature type="domain" description="AAA+ ATPase" evidence="1">
    <location>
        <begin position="192"/>
        <end position="438"/>
    </location>
</feature>
<dbReference type="SUPFAM" id="SSF52540">
    <property type="entry name" value="P-loop containing nucleoside triphosphate hydrolases"/>
    <property type="match status" value="1"/>
</dbReference>
<dbReference type="SMART" id="SM00382">
    <property type="entry name" value="AAA"/>
    <property type="match status" value="1"/>
</dbReference>
<dbReference type="RefSeq" id="WP_110789389.1">
    <property type="nucleotide sequence ID" value="NZ_QJRY01000001.1"/>
</dbReference>
<proteinExistence type="predicted"/>
<name>A0ABX5NVP1_9HYPH</name>
<dbReference type="EMBL" id="QJRY01000001">
    <property type="protein sequence ID" value="PYB76956.1"/>
    <property type="molecule type" value="Genomic_DNA"/>
</dbReference>
<evidence type="ECO:0000313" key="2">
    <source>
        <dbReference type="EMBL" id="PYB76956.1"/>
    </source>
</evidence>
<dbReference type="InterPro" id="IPR027417">
    <property type="entry name" value="P-loop_NTPase"/>
</dbReference>
<dbReference type="Proteomes" id="UP000247536">
    <property type="component" value="Unassembled WGS sequence"/>
</dbReference>
<evidence type="ECO:0000313" key="3">
    <source>
        <dbReference type="Proteomes" id="UP000247536"/>
    </source>
</evidence>
<keyword evidence="3" id="KW-1185">Reference proteome</keyword>
<dbReference type="InterPro" id="IPR003593">
    <property type="entry name" value="AAA+_ATPase"/>
</dbReference>
<dbReference type="PANTHER" id="PTHR34301:SF8">
    <property type="entry name" value="ATPASE DOMAIN-CONTAINING PROTEIN"/>
    <property type="match status" value="1"/>
</dbReference>
<organism evidence="2 3">
    <name type="scientific">Rhizobium wuzhouense</name>
    <dbReference type="NCBI Taxonomy" id="1986026"/>
    <lineage>
        <taxon>Bacteria</taxon>
        <taxon>Pseudomonadati</taxon>
        <taxon>Pseudomonadota</taxon>
        <taxon>Alphaproteobacteria</taxon>
        <taxon>Hyphomicrobiales</taxon>
        <taxon>Rhizobiaceae</taxon>
        <taxon>Rhizobium/Agrobacterium group</taxon>
        <taxon>Rhizobium</taxon>
    </lineage>
</organism>
<dbReference type="PANTHER" id="PTHR34301">
    <property type="entry name" value="DNA-BINDING PROTEIN-RELATED"/>
    <property type="match status" value="1"/>
</dbReference>
<gene>
    <name evidence="2" type="ORF">DMY87_00750</name>
</gene>
<accession>A0ABX5NVP1</accession>
<reference evidence="2 3" key="1">
    <citation type="submission" date="2018-06" db="EMBL/GenBank/DDBJ databases">
        <title>Rhizobium wuzhouense sp. nov., isolated from roots of Oryza officinalis.</title>
        <authorList>
            <person name="Yuan T."/>
        </authorList>
    </citation>
    <scope>NUCLEOTIDE SEQUENCE [LARGE SCALE GENOMIC DNA]</scope>
    <source>
        <strain evidence="2 3">W44</strain>
    </source>
</reference>
<evidence type="ECO:0000259" key="1">
    <source>
        <dbReference type="SMART" id="SM00382"/>
    </source>
</evidence>
<comment type="caution">
    <text evidence="2">The sequence shown here is derived from an EMBL/GenBank/DDBJ whole genome shotgun (WGS) entry which is preliminary data.</text>
</comment>
<protein>
    <recommendedName>
        <fullName evidence="1">AAA+ ATPase domain-containing protein</fullName>
    </recommendedName>
</protein>
<sequence length="664" mass="76607">MLDKTQTNPGIHKQFHFHKFSEDEQKILRNLSKHWYLTNSGETIKVAQSEYRYFLMKPTKQTSEMFNIEREIVCIFSDYANFEPRSLDIFDKIISNLPKMRTETVCEILISRAQDVEAKVDRLLKSDPEHPIVIPLEYKEMTLGSVNEIVLNRFRSHFYTRDLFAFLSPLKKDTYFFGRTNLINEMIGRYKSGEHTSLFGLRKSGKTSIVYAIERRLQSEGGKVLSLDCESPSVHLRRWYELLASVAESYAALNGLRISQSDRSRYDEKNAAESFERDMLSVFKRVKSRTLIILDEVERISPGTGSSPHWRTGVDFIYLWQTLRGFFQKHPGVFSYMLVGTNPSCVEAPTVGGHDNPIYASIPSQYVPSFTVDQVREMVSRLGDYMGLKFEPLLFGKLTEDFGGHPFLIRQVCSLINRIAGPVRPVLVDKALYLKAKSQFNDNSFDYLEMMVHVLREWYPDEYDMLRFLAQGDAKSFEEFAASHPSYTRHLIGYGLISGGDNGYVFNLESLASIIREKHKYERINLSPDAMVEEVSQRRNTLEKRLRMAAKTCLGIKCGKVEGLKKVLASVPQARRDKLENSSLASLLDSDNSPLFLLELIAVFRREWDAFSNVFDIEKEKFCVMLEEINKYGRPDAHAKHISSDDFIQMRLYFGKLDILLQDF</sequence>